<dbReference type="EMBL" id="KQ085891">
    <property type="protein sequence ID" value="KLO18864.1"/>
    <property type="molecule type" value="Genomic_DNA"/>
</dbReference>
<dbReference type="InterPro" id="IPR036409">
    <property type="entry name" value="Aldolase_II/adducin_N_sf"/>
</dbReference>
<dbReference type="InParanoid" id="A0A0H2S4H2"/>
<dbReference type="AlphaFoldDB" id="A0A0H2S4H2"/>
<evidence type="ECO:0000259" key="1">
    <source>
        <dbReference type="SMART" id="SM01007"/>
    </source>
</evidence>
<dbReference type="NCBIfam" id="NF004855">
    <property type="entry name" value="PRK06208.1"/>
    <property type="match status" value="1"/>
</dbReference>
<evidence type="ECO:0000313" key="3">
    <source>
        <dbReference type="Proteomes" id="UP000053477"/>
    </source>
</evidence>
<dbReference type="Gene3D" id="3.40.225.10">
    <property type="entry name" value="Class II aldolase/adducin N-terminal domain"/>
    <property type="match status" value="1"/>
</dbReference>
<dbReference type="PANTHER" id="PTHR10672:SF41">
    <property type="entry name" value="CLASS II ALDOLASE_ADDUCIN DOMAIN PROTEIN (AFU_ORTHOLOGUE AFUA_3G01330)"/>
    <property type="match status" value="1"/>
</dbReference>
<gene>
    <name evidence="2" type="ORF">SCHPADRAFT_819186</name>
</gene>
<dbReference type="InterPro" id="IPR051017">
    <property type="entry name" value="Aldolase-II_Adducin_sf"/>
</dbReference>
<dbReference type="FunFam" id="3.40.225.10:FF:000009">
    <property type="entry name" value="Class II aldolase/adducin N-terminal"/>
    <property type="match status" value="1"/>
</dbReference>
<feature type="domain" description="Class II aldolase/adducin N-terminal" evidence="1">
    <location>
        <begin position="58"/>
        <end position="243"/>
    </location>
</feature>
<organism evidence="2 3">
    <name type="scientific">Schizopora paradoxa</name>
    <dbReference type="NCBI Taxonomy" id="27342"/>
    <lineage>
        <taxon>Eukaryota</taxon>
        <taxon>Fungi</taxon>
        <taxon>Dikarya</taxon>
        <taxon>Basidiomycota</taxon>
        <taxon>Agaricomycotina</taxon>
        <taxon>Agaricomycetes</taxon>
        <taxon>Hymenochaetales</taxon>
        <taxon>Schizoporaceae</taxon>
        <taxon>Schizopora</taxon>
    </lineage>
</organism>
<dbReference type="OrthoDB" id="3238794at2759"/>
<dbReference type="SUPFAM" id="SSF53639">
    <property type="entry name" value="AraD/HMP-PK domain-like"/>
    <property type="match status" value="1"/>
</dbReference>
<dbReference type="InterPro" id="IPR001303">
    <property type="entry name" value="Aldolase_II/adducin_N"/>
</dbReference>
<dbReference type="GO" id="GO:0051015">
    <property type="term" value="F:actin filament binding"/>
    <property type="evidence" value="ECO:0007669"/>
    <property type="project" value="TreeGrafter"/>
</dbReference>
<dbReference type="GO" id="GO:0005856">
    <property type="term" value="C:cytoskeleton"/>
    <property type="evidence" value="ECO:0007669"/>
    <property type="project" value="TreeGrafter"/>
</dbReference>
<proteinExistence type="predicted"/>
<keyword evidence="3" id="KW-1185">Reference proteome</keyword>
<sequence>MAPVPTSTSTLSSPSSESVNVIETLKANLRRKTFKSTAAIAAVPLFADKYEEREFLKFRLAQAFRIFGKLGYDEGAAGHITVTDPIKTNCFWLNPLGLHFSLVQPSDLILVDFDGNIMEESGHFHEGVLNVPAFYLHSAIHKARPGMLCAAHCHSLYGRAFSALGCELDMITQDTCVFYNDHTIYKNFNGTVKDVEEGIRIAECLGNRKAAILENHGLLVAADSIEAAVYYFMGLEKACQVQLLADAAAIGRGHPTVKISEAECIDTYEVVGHSKGGWFNGLPQFQLLEVQEGVRFEYKRD</sequence>
<dbReference type="SMART" id="SM01007">
    <property type="entry name" value="Aldolase_II"/>
    <property type="match status" value="1"/>
</dbReference>
<protein>
    <submittedName>
        <fullName evidence="2">Arad-like aldolase/epimerase</fullName>
    </submittedName>
</protein>
<dbReference type="STRING" id="27342.A0A0H2S4H2"/>
<name>A0A0H2S4H2_9AGAM</name>
<dbReference type="PANTHER" id="PTHR10672">
    <property type="entry name" value="ADDUCIN"/>
    <property type="match status" value="1"/>
</dbReference>
<dbReference type="Pfam" id="PF00596">
    <property type="entry name" value="Aldolase_II"/>
    <property type="match status" value="1"/>
</dbReference>
<evidence type="ECO:0000313" key="2">
    <source>
        <dbReference type="EMBL" id="KLO18864.1"/>
    </source>
</evidence>
<dbReference type="Proteomes" id="UP000053477">
    <property type="component" value="Unassembled WGS sequence"/>
</dbReference>
<reference evidence="2 3" key="1">
    <citation type="submission" date="2015-04" db="EMBL/GenBank/DDBJ databases">
        <title>Complete genome sequence of Schizopora paradoxa KUC8140, a cosmopolitan wood degrader in East Asia.</title>
        <authorList>
            <consortium name="DOE Joint Genome Institute"/>
            <person name="Min B."/>
            <person name="Park H."/>
            <person name="Jang Y."/>
            <person name="Kim J.-J."/>
            <person name="Kim K.H."/>
            <person name="Pangilinan J."/>
            <person name="Lipzen A."/>
            <person name="Riley R."/>
            <person name="Grigoriev I.V."/>
            <person name="Spatafora J.W."/>
            <person name="Choi I.-G."/>
        </authorList>
    </citation>
    <scope>NUCLEOTIDE SEQUENCE [LARGE SCALE GENOMIC DNA]</scope>
    <source>
        <strain evidence="2 3">KUC8140</strain>
    </source>
</reference>
<accession>A0A0H2S4H2</accession>
<dbReference type="FunCoup" id="A0A0H2S4H2">
    <property type="interactions" value="2"/>
</dbReference>